<dbReference type="InParanoid" id="A0A061EWT9"/>
<dbReference type="Proteomes" id="UP000026915">
    <property type="component" value="Chromosome 5"/>
</dbReference>
<protein>
    <submittedName>
        <fullName evidence="1">Uncharacterized protein</fullName>
    </submittedName>
</protein>
<proteinExistence type="predicted"/>
<accession>A0A061EWT9</accession>
<sequence>MVCVVDQSASTQEIRETKGVTKQISNLNEKEPLFAFMDGLKPWAKQELQRRDVRDLMQAIVVTKSLIETWAIAMCKKHVAIMMEKEGASNESDNYCVKRPNERSQLESLVLHKEDKTYQTTYIVREKSQYNGK</sequence>
<evidence type="ECO:0000313" key="1">
    <source>
        <dbReference type="EMBL" id="EOY09123.1"/>
    </source>
</evidence>
<keyword evidence="2" id="KW-1185">Reference proteome</keyword>
<dbReference type="AlphaFoldDB" id="A0A061EWT9"/>
<dbReference type="Gramene" id="EOY09123">
    <property type="protein sequence ID" value="EOY09123"/>
    <property type="gene ID" value="TCM_024512"/>
</dbReference>
<reference evidence="1 2" key="1">
    <citation type="journal article" date="2013" name="Genome Biol.">
        <title>The genome sequence of the most widely cultivated cacao type and its use to identify candidate genes regulating pod color.</title>
        <authorList>
            <person name="Motamayor J.C."/>
            <person name="Mockaitis K."/>
            <person name="Schmutz J."/>
            <person name="Haiminen N."/>
            <person name="Iii D.L."/>
            <person name="Cornejo O."/>
            <person name="Findley S.D."/>
            <person name="Zheng P."/>
            <person name="Utro F."/>
            <person name="Royaert S."/>
            <person name="Saski C."/>
            <person name="Jenkins J."/>
            <person name="Podicheti R."/>
            <person name="Zhao M."/>
            <person name="Scheffler B.E."/>
            <person name="Stack J.C."/>
            <person name="Feltus F.A."/>
            <person name="Mustiga G.M."/>
            <person name="Amores F."/>
            <person name="Phillips W."/>
            <person name="Marelli J.P."/>
            <person name="May G.D."/>
            <person name="Shapiro H."/>
            <person name="Ma J."/>
            <person name="Bustamante C.D."/>
            <person name="Schnell R.J."/>
            <person name="Main D."/>
            <person name="Gilbert D."/>
            <person name="Parida L."/>
            <person name="Kuhn D.N."/>
        </authorList>
    </citation>
    <scope>NUCLEOTIDE SEQUENCE [LARGE SCALE GENOMIC DNA]</scope>
    <source>
        <strain evidence="2">cv. Matina 1-6</strain>
    </source>
</reference>
<dbReference type="EMBL" id="CM001883">
    <property type="protein sequence ID" value="EOY09123.1"/>
    <property type="molecule type" value="Genomic_DNA"/>
</dbReference>
<evidence type="ECO:0000313" key="2">
    <source>
        <dbReference type="Proteomes" id="UP000026915"/>
    </source>
</evidence>
<organism evidence="1 2">
    <name type="scientific">Theobroma cacao</name>
    <name type="common">Cacao</name>
    <name type="synonym">Cocoa</name>
    <dbReference type="NCBI Taxonomy" id="3641"/>
    <lineage>
        <taxon>Eukaryota</taxon>
        <taxon>Viridiplantae</taxon>
        <taxon>Streptophyta</taxon>
        <taxon>Embryophyta</taxon>
        <taxon>Tracheophyta</taxon>
        <taxon>Spermatophyta</taxon>
        <taxon>Magnoliopsida</taxon>
        <taxon>eudicotyledons</taxon>
        <taxon>Gunneridae</taxon>
        <taxon>Pentapetalae</taxon>
        <taxon>rosids</taxon>
        <taxon>malvids</taxon>
        <taxon>Malvales</taxon>
        <taxon>Malvaceae</taxon>
        <taxon>Byttnerioideae</taxon>
        <taxon>Theobroma</taxon>
    </lineage>
</organism>
<gene>
    <name evidence="1" type="ORF">TCM_024512</name>
</gene>
<name>A0A061EWT9_THECC</name>
<dbReference type="HOGENOM" id="CLU_1910442_0_0_1"/>